<gene>
    <name evidence="3" type="ORF">ACJMK2_004335</name>
</gene>
<evidence type="ECO:0000259" key="2">
    <source>
        <dbReference type="PROSITE" id="PS50215"/>
    </source>
</evidence>
<dbReference type="GO" id="GO:0046872">
    <property type="term" value="F:metal ion binding"/>
    <property type="evidence" value="ECO:0007669"/>
    <property type="project" value="UniProtKB-KW"/>
</dbReference>
<dbReference type="SUPFAM" id="SSF55486">
    <property type="entry name" value="Metalloproteases ('zincins'), catalytic domain"/>
    <property type="match status" value="1"/>
</dbReference>
<organism evidence="3 4">
    <name type="scientific">Sinanodonta woodiana</name>
    <name type="common">Chinese pond mussel</name>
    <name type="synonym">Anodonta woodiana</name>
    <dbReference type="NCBI Taxonomy" id="1069815"/>
    <lineage>
        <taxon>Eukaryota</taxon>
        <taxon>Metazoa</taxon>
        <taxon>Spiralia</taxon>
        <taxon>Lophotrochozoa</taxon>
        <taxon>Mollusca</taxon>
        <taxon>Bivalvia</taxon>
        <taxon>Autobranchia</taxon>
        <taxon>Heteroconchia</taxon>
        <taxon>Palaeoheterodonta</taxon>
        <taxon>Unionida</taxon>
        <taxon>Unionoidea</taxon>
        <taxon>Unionidae</taxon>
        <taxon>Unioninae</taxon>
        <taxon>Sinanodonta</taxon>
    </lineage>
</organism>
<feature type="binding site" evidence="1">
    <location>
        <position position="41"/>
    </location>
    <ligand>
        <name>Zn(2+)</name>
        <dbReference type="ChEBI" id="CHEBI:29105"/>
        <note>catalytic</note>
    </ligand>
</feature>
<evidence type="ECO:0000256" key="1">
    <source>
        <dbReference type="PROSITE-ProRule" id="PRU00276"/>
    </source>
</evidence>
<feature type="domain" description="Peptidase M12B" evidence="2">
    <location>
        <begin position="1"/>
        <end position="90"/>
    </location>
</feature>
<dbReference type="Proteomes" id="UP001634394">
    <property type="component" value="Unassembled WGS sequence"/>
</dbReference>
<keyword evidence="4" id="KW-1185">Reference proteome</keyword>
<reference evidence="3 4" key="1">
    <citation type="submission" date="2024-11" db="EMBL/GenBank/DDBJ databases">
        <title>Chromosome-level genome assembly of the freshwater bivalve Anodonta woodiana.</title>
        <authorList>
            <person name="Chen X."/>
        </authorList>
    </citation>
    <scope>NUCLEOTIDE SEQUENCE [LARGE SCALE GENOMIC DNA]</scope>
    <source>
        <strain evidence="3">MN2024</strain>
        <tissue evidence="3">Gills</tissue>
    </source>
</reference>
<name>A0ABD3Y2N3_SINWO</name>
<feature type="binding site" evidence="1">
    <location>
        <position position="31"/>
    </location>
    <ligand>
        <name>Zn(2+)</name>
        <dbReference type="ChEBI" id="CHEBI:29105"/>
        <note>catalytic</note>
    </ligand>
</feature>
<accession>A0ABD3Y2N3</accession>
<dbReference type="AlphaFoldDB" id="A0ABD3Y2N3"/>
<evidence type="ECO:0000313" key="4">
    <source>
        <dbReference type="Proteomes" id="UP001634394"/>
    </source>
</evidence>
<dbReference type="Gene3D" id="3.40.390.10">
    <property type="entry name" value="Collagenase (Catalytic Domain)"/>
    <property type="match status" value="1"/>
</dbReference>
<protein>
    <recommendedName>
        <fullName evidence="2">Peptidase M12B domain-containing protein</fullName>
    </recommendedName>
</protein>
<dbReference type="InterPro" id="IPR024079">
    <property type="entry name" value="MetalloPept_cat_dom_sf"/>
</dbReference>
<comment type="caution">
    <text evidence="1">Lacks conserved residue(s) required for the propagation of feature annotation.</text>
</comment>
<dbReference type="InterPro" id="IPR001590">
    <property type="entry name" value="Peptidase_M12B"/>
</dbReference>
<dbReference type="PANTHER" id="PTHR11905">
    <property type="entry name" value="ADAM A DISINTEGRIN AND METALLOPROTEASE DOMAIN"/>
    <property type="match status" value="1"/>
</dbReference>
<dbReference type="PROSITE" id="PS50215">
    <property type="entry name" value="ADAM_MEPRO"/>
    <property type="match status" value="1"/>
</dbReference>
<proteinExistence type="predicted"/>
<feature type="binding site" evidence="1">
    <location>
        <position position="35"/>
    </location>
    <ligand>
        <name>Zn(2+)</name>
        <dbReference type="ChEBI" id="CHEBI:29105"/>
        <note>catalytic</note>
    </ligand>
</feature>
<dbReference type="Pfam" id="PF01421">
    <property type="entry name" value="Reprolysin"/>
    <property type="match status" value="1"/>
</dbReference>
<feature type="active site" evidence="1">
    <location>
        <position position="32"/>
    </location>
</feature>
<sequence>MSFIRGVCDLGLRTSIIQAGHYQRTVQAATHELGHTLGADHDGDGDAVACKSEDLFIMTKHTGHINKERPYIKNLWIFSSCSVESFKKTLKTKECVKHPSLRLNTDEWTMKRQPGEVFTPQEQCVIIYGPGSKFYGVCTLCFLTCICENVPTNTSYVSLYNELFRDLFESKVH</sequence>
<keyword evidence="1" id="KW-0862">Zinc</keyword>
<keyword evidence="1" id="KW-0479">Metal-binding</keyword>
<dbReference type="EMBL" id="JBJQND010000001">
    <property type="protein sequence ID" value="KAL3892098.1"/>
    <property type="molecule type" value="Genomic_DNA"/>
</dbReference>
<comment type="caution">
    <text evidence="3">The sequence shown here is derived from an EMBL/GenBank/DDBJ whole genome shotgun (WGS) entry which is preliminary data.</text>
</comment>
<evidence type="ECO:0000313" key="3">
    <source>
        <dbReference type="EMBL" id="KAL3892098.1"/>
    </source>
</evidence>
<dbReference type="PANTHER" id="PTHR11905:SF159">
    <property type="entry name" value="ADAM METALLOPROTEASE"/>
    <property type="match status" value="1"/>
</dbReference>